<comment type="subunit">
    <text evidence="3">Homotrimer. The subunits circularize to form a toroid; DNA passes through its center. Replication factor C (RFC) is required to load the toroid on the DNA.</text>
</comment>
<gene>
    <name evidence="3" type="primary">pcn</name>
    <name evidence="5" type="ORF">apy_05260</name>
</gene>
<dbReference type="EMBL" id="BDMD01000023">
    <property type="protein sequence ID" value="GBF08801.1"/>
    <property type="molecule type" value="Genomic_DNA"/>
</dbReference>
<dbReference type="AlphaFoldDB" id="A0A401H8P9"/>
<dbReference type="SUPFAM" id="SSF55979">
    <property type="entry name" value="DNA clamp"/>
    <property type="match status" value="2"/>
</dbReference>
<dbReference type="GO" id="GO:0006275">
    <property type="term" value="P:regulation of DNA replication"/>
    <property type="evidence" value="ECO:0007669"/>
    <property type="project" value="UniProtKB-UniRule"/>
</dbReference>
<dbReference type="CDD" id="cd00577">
    <property type="entry name" value="PCNA"/>
    <property type="match status" value="1"/>
</dbReference>
<dbReference type="NCBIfam" id="NF002218">
    <property type="entry name" value="PRK01115.1-1"/>
    <property type="match status" value="1"/>
</dbReference>
<dbReference type="GO" id="GO:0003677">
    <property type="term" value="F:DNA binding"/>
    <property type="evidence" value="ECO:0007669"/>
    <property type="project" value="UniProtKB-UniRule"/>
</dbReference>
<dbReference type="Proteomes" id="UP000291213">
    <property type="component" value="Unassembled WGS sequence"/>
</dbReference>
<comment type="function">
    <text evidence="3">Sliding clamp subunit that acts as a moving platform for DNA processing. Responsible for tethering the catalytic subunit of DNA polymerase and other proteins to DNA during high-speed replication.</text>
</comment>
<dbReference type="PROSITE" id="PS01251">
    <property type="entry name" value="PCNA_1"/>
    <property type="match status" value="1"/>
</dbReference>
<comment type="caution">
    <text evidence="5">The sequence shown here is derived from an EMBL/GenBank/DDBJ whole genome shotgun (WGS) entry which is preliminary data.</text>
</comment>
<dbReference type="RefSeq" id="WP_131159840.1">
    <property type="nucleotide sequence ID" value="NZ_BDMD01000023.1"/>
</dbReference>
<dbReference type="PANTHER" id="PTHR11352:SF0">
    <property type="entry name" value="PROLIFERATING CELL NUCLEAR ANTIGEN"/>
    <property type="match status" value="1"/>
</dbReference>
<evidence type="ECO:0000256" key="2">
    <source>
        <dbReference type="ARBA" id="ARBA00023125"/>
    </source>
</evidence>
<dbReference type="PANTHER" id="PTHR11352">
    <property type="entry name" value="PROLIFERATING CELL NUCLEAR ANTIGEN"/>
    <property type="match status" value="1"/>
</dbReference>
<dbReference type="InterPro" id="IPR022648">
    <property type="entry name" value="Pr_cel_nuc_antig_N"/>
</dbReference>
<protein>
    <recommendedName>
        <fullName evidence="3">DNA polymerase sliding clamp</fullName>
    </recommendedName>
    <alternativeName>
        <fullName evidence="3">Proliferating cell nuclear antigen homolog</fullName>
        <shortName evidence="3">PCNA</shortName>
    </alternativeName>
</protein>
<dbReference type="HAMAP" id="MF_00317">
    <property type="entry name" value="DNApol_clamp_arch"/>
    <property type="match status" value="1"/>
</dbReference>
<dbReference type="InterPro" id="IPR000730">
    <property type="entry name" value="Pr_cel_nuc_antig"/>
</dbReference>
<accession>A0A401H8P9</accession>
<evidence type="ECO:0000256" key="1">
    <source>
        <dbReference type="ARBA" id="ARBA00022705"/>
    </source>
</evidence>
<name>A0A401H8P9_AERPX</name>
<keyword evidence="2 3" id="KW-0238">DNA-binding</keyword>
<dbReference type="InterPro" id="IPR046938">
    <property type="entry name" value="DNA_clamp_sf"/>
</dbReference>
<evidence type="ECO:0000313" key="5">
    <source>
        <dbReference type="EMBL" id="GBF08801.1"/>
    </source>
</evidence>
<comment type="similarity">
    <text evidence="3">Belongs to the PCNA family.</text>
</comment>
<evidence type="ECO:0000313" key="6">
    <source>
        <dbReference type="Proteomes" id="UP000291213"/>
    </source>
</evidence>
<keyword evidence="1 3" id="KW-0235">DNA replication</keyword>
<dbReference type="InterPro" id="IPR022659">
    <property type="entry name" value="Pr_cel_nuc_antig_CS"/>
</dbReference>
<dbReference type="Gene3D" id="3.70.10.10">
    <property type="match status" value="1"/>
</dbReference>
<evidence type="ECO:0000256" key="3">
    <source>
        <dbReference type="HAMAP-Rule" id="MF_00317"/>
    </source>
</evidence>
<feature type="domain" description="Proliferating cell nuclear antigen PCNA N-terminal" evidence="4">
    <location>
        <begin position="1"/>
        <end position="104"/>
    </location>
</feature>
<dbReference type="GO" id="GO:0030337">
    <property type="term" value="F:DNA polymerase processivity factor activity"/>
    <property type="evidence" value="ECO:0007669"/>
    <property type="project" value="UniProtKB-UniRule"/>
</dbReference>
<dbReference type="GO" id="GO:0006272">
    <property type="term" value="P:leading strand elongation"/>
    <property type="evidence" value="ECO:0007669"/>
    <property type="project" value="TreeGrafter"/>
</dbReference>
<reference evidence="5 6" key="1">
    <citation type="submission" date="2017-02" db="EMBL/GenBank/DDBJ databases">
        <title>isolation and characterization of a novel temperate virus Aeropyrum globular virus 1 infecting hyperthermophilic archaeon Aeropyrum.</title>
        <authorList>
            <person name="Yumiya M."/>
            <person name="Yoshida T."/>
            <person name="Sako Y."/>
        </authorList>
    </citation>
    <scope>NUCLEOTIDE SEQUENCE [LARGE SCALE GENOMIC DNA]</scope>
    <source>
        <strain evidence="5 6">YK1-12-2013</strain>
    </source>
</reference>
<organism evidence="5 6">
    <name type="scientific">Aeropyrum pernix</name>
    <dbReference type="NCBI Taxonomy" id="56636"/>
    <lineage>
        <taxon>Archaea</taxon>
        <taxon>Thermoproteota</taxon>
        <taxon>Thermoprotei</taxon>
        <taxon>Desulfurococcales</taxon>
        <taxon>Desulfurococcaceae</taxon>
        <taxon>Aeropyrum</taxon>
    </lineage>
</organism>
<proteinExistence type="inferred from homology"/>
<sequence>MFRLVYTASSKFKYIAQTLAKINDEGVFEFSLDGLRAWIMSPDKTSLAILEMPSLSFEEYMVEEEMRVVLRTDELNKISKRATRNDDIIFQWNAEEQALEVELKDRKLGFSRKFLVPATSVGAEEMRRLKLEPTVSFTILTDDLKAMIQDVKVVGDFAEFEASEGQVVVRSQAEEKEYEWVMKPGDVLLSLEVEEDARSIYSRQVLEIATKPVGAAESVKVSFASDYPMKIEYTFPNGERMELYMAPSLAG</sequence>
<evidence type="ECO:0000259" key="4">
    <source>
        <dbReference type="Pfam" id="PF00705"/>
    </source>
</evidence>
<dbReference type="Pfam" id="PF00705">
    <property type="entry name" value="PCNA_N"/>
    <property type="match status" value="1"/>
</dbReference>
<dbReference type="OrthoDB" id="14749at2157"/>